<sequence length="115" mass="13331">MRPYSVFWIFRRVIQNLTNLLIGYLDPIRFFGALTNFNNPAVQSISIKGTIRQHTRSKAPRMQQLPCVTSSGAAFLDGSRIIEFTARRGIQITQDIHEETRFSSQHFMQKKIFLL</sequence>
<reference evidence="1 2" key="1">
    <citation type="submission" date="2014-09" db="EMBL/GenBank/DDBJ databases">
        <title>Xanthomonadaceae 3.5X direct submission.</title>
        <authorList>
            <person name="Fang T."/>
            <person name="Wang H."/>
        </authorList>
    </citation>
    <scope>NUCLEOTIDE SEQUENCE [LARGE SCALE GENOMIC DNA]</scope>
    <source>
        <strain evidence="1 2">3.5X</strain>
    </source>
</reference>
<keyword evidence="2" id="KW-1185">Reference proteome</keyword>
<gene>
    <name evidence="1" type="ORF">LF63_0113275</name>
</gene>
<proteinExistence type="predicted"/>
<dbReference type="Proteomes" id="UP000029708">
    <property type="component" value="Unassembled WGS sequence"/>
</dbReference>
<protein>
    <submittedName>
        <fullName evidence="1">Uncharacterized protein</fullName>
    </submittedName>
</protein>
<organism evidence="1 2">
    <name type="scientific">Oleiagrimonas soli</name>
    <dbReference type="NCBI Taxonomy" id="1543381"/>
    <lineage>
        <taxon>Bacteria</taxon>
        <taxon>Pseudomonadati</taxon>
        <taxon>Pseudomonadota</taxon>
        <taxon>Gammaproteobacteria</taxon>
        <taxon>Lysobacterales</taxon>
        <taxon>Rhodanobacteraceae</taxon>
        <taxon>Oleiagrimonas</taxon>
    </lineage>
</organism>
<name>A0A099CT84_9GAMM</name>
<dbReference type="EMBL" id="JROI01000015">
    <property type="protein sequence ID" value="KGI76891.1"/>
    <property type="molecule type" value="Genomic_DNA"/>
</dbReference>
<accession>A0A099CT84</accession>
<evidence type="ECO:0000313" key="2">
    <source>
        <dbReference type="Proteomes" id="UP000029708"/>
    </source>
</evidence>
<comment type="caution">
    <text evidence="1">The sequence shown here is derived from an EMBL/GenBank/DDBJ whole genome shotgun (WGS) entry which is preliminary data.</text>
</comment>
<dbReference type="AlphaFoldDB" id="A0A099CT84"/>
<dbReference type="HOGENOM" id="CLU_2106487_0_0_6"/>
<evidence type="ECO:0000313" key="1">
    <source>
        <dbReference type="EMBL" id="KGI76891.1"/>
    </source>
</evidence>